<accession>W5NC58</accession>
<dbReference type="GeneTree" id="ENSGT00940000157847"/>
<sequence>MHTLYLCHPSLIPLSLSASQEQQKSTKRKYVKKRPPQASRDPAAPSSPPASSLPPAAESAVEAGGLGEIAEGRRVEMYPASLLDHEYTAGPGPFSPGGSRGTAAMAPGVFLTPRRPSLSPQSSSSTPTPAPASSAQGKRPKKGLATAKQRLGKILKIHRNGKLLL</sequence>
<dbReference type="Ensembl" id="ENSLOCT00000018249.1">
    <property type="protein sequence ID" value="ENSLOCP00000018217.1"/>
    <property type="gene ID" value="ENSLOCG00000014794.1"/>
</dbReference>
<evidence type="ECO:0000313" key="2">
    <source>
        <dbReference type="Ensembl" id="ENSLOCP00000018217.1"/>
    </source>
</evidence>
<reference evidence="3" key="1">
    <citation type="submission" date="2011-12" db="EMBL/GenBank/DDBJ databases">
        <title>The Draft Genome of Lepisosteus oculatus.</title>
        <authorList>
            <consortium name="The Broad Institute Genome Assembly &amp; Analysis Group"/>
            <consortium name="Computational R&amp;D Group"/>
            <consortium name="and Sequencing Platform"/>
            <person name="Di Palma F."/>
            <person name="Alfoldi J."/>
            <person name="Johnson J."/>
            <person name="Berlin A."/>
            <person name="Gnerre S."/>
            <person name="Jaffe D."/>
            <person name="MacCallum I."/>
            <person name="Young S."/>
            <person name="Walker B.J."/>
            <person name="Lander E.S."/>
            <person name="Lindblad-Toh K."/>
        </authorList>
    </citation>
    <scope>NUCLEOTIDE SEQUENCE [LARGE SCALE GENOMIC DNA]</scope>
</reference>
<evidence type="ECO:0008006" key="4">
    <source>
        <dbReference type="Google" id="ProtNLM"/>
    </source>
</evidence>
<dbReference type="InParanoid" id="W5NC58"/>
<dbReference type="eggNOG" id="KOG1633">
    <property type="taxonomic scope" value="Eukaryota"/>
</dbReference>
<dbReference type="AlphaFoldDB" id="W5NC58"/>
<evidence type="ECO:0000313" key="3">
    <source>
        <dbReference type="Proteomes" id="UP000018468"/>
    </source>
</evidence>
<reference evidence="2" key="3">
    <citation type="submission" date="2025-09" db="UniProtKB">
        <authorList>
            <consortium name="Ensembl"/>
        </authorList>
    </citation>
    <scope>IDENTIFICATION</scope>
</reference>
<feature type="region of interest" description="Disordered" evidence="1">
    <location>
        <begin position="85"/>
        <end position="153"/>
    </location>
</feature>
<organism evidence="2 3">
    <name type="scientific">Lepisosteus oculatus</name>
    <name type="common">Spotted gar</name>
    <dbReference type="NCBI Taxonomy" id="7918"/>
    <lineage>
        <taxon>Eukaryota</taxon>
        <taxon>Metazoa</taxon>
        <taxon>Chordata</taxon>
        <taxon>Craniata</taxon>
        <taxon>Vertebrata</taxon>
        <taxon>Euteleostomi</taxon>
        <taxon>Actinopterygii</taxon>
        <taxon>Neopterygii</taxon>
        <taxon>Holostei</taxon>
        <taxon>Semionotiformes</taxon>
        <taxon>Lepisosteidae</taxon>
        <taxon>Lepisosteus</taxon>
    </lineage>
</organism>
<evidence type="ECO:0000256" key="1">
    <source>
        <dbReference type="SAM" id="MobiDB-lite"/>
    </source>
</evidence>
<keyword evidence="3" id="KW-1185">Reference proteome</keyword>
<dbReference type="Proteomes" id="UP000018468">
    <property type="component" value="Linkage group LG1"/>
</dbReference>
<protein>
    <recommendedName>
        <fullName evidence="4">PHD finger protein 2</fullName>
    </recommendedName>
</protein>
<reference evidence="2" key="2">
    <citation type="submission" date="2025-08" db="UniProtKB">
        <authorList>
            <consortium name="Ensembl"/>
        </authorList>
    </citation>
    <scope>IDENTIFICATION</scope>
</reference>
<feature type="compositionally biased region" description="Basic residues" evidence="1">
    <location>
        <begin position="25"/>
        <end position="35"/>
    </location>
</feature>
<dbReference type="HOGENOM" id="CLU_1610214_0_0_1"/>
<dbReference type="STRING" id="7918.ENSLOCP00000018217"/>
<dbReference type="EMBL" id="AHAT01006326">
    <property type="status" value="NOT_ANNOTATED_CDS"/>
    <property type="molecule type" value="Genomic_DNA"/>
</dbReference>
<name>W5NC58_LEPOC</name>
<proteinExistence type="predicted"/>
<feature type="compositionally biased region" description="Low complexity" evidence="1">
    <location>
        <begin position="111"/>
        <end position="136"/>
    </location>
</feature>
<dbReference type="EMBL" id="AHAT01006327">
    <property type="status" value="NOT_ANNOTATED_CDS"/>
    <property type="molecule type" value="Genomic_DNA"/>
</dbReference>
<dbReference type="Bgee" id="ENSLOCG00000014794">
    <property type="expression patterns" value="Expressed in camera-type eye and 13 other cell types or tissues"/>
</dbReference>
<feature type="region of interest" description="Disordered" evidence="1">
    <location>
        <begin position="15"/>
        <end position="71"/>
    </location>
</feature>